<dbReference type="Proteomes" id="UP000233551">
    <property type="component" value="Unassembled WGS sequence"/>
</dbReference>
<gene>
    <name evidence="1" type="ORF">CRG98_011759</name>
</gene>
<evidence type="ECO:0000313" key="1">
    <source>
        <dbReference type="EMBL" id="PKI67860.1"/>
    </source>
</evidence>
<dbReference type="EMBL" id="PGOL01000580">
    <property type="protein sequence ID" value="PKI67860.1"/>
    <property type="molecule type" value="Genomic_DNA"/>
</dbReference>
<comment type="caution">
    <text evidence="1">The sequence shown here is derived from an EMBL/GenBank/DDBJ whole genome shotgun (WGS) entry which is preliminary data.</text>
</comment>
<reference evidence="1 2" key="1">
    <citation type="submission" date="2017-11" db="EMBL/GenBank/DDBJ databases">
        <title>De-novo sequencing of pomegranate (Punica granatum L.) genome.</title>
        <authorList>
            <person name="Akparov Z."/>
            <person name="Amiraslanov A."/>
            <person name="Hajiyeva S."/>
            <person name="Abbasov M."/>
            <person name="Kaur K."/>
            <person name="Hamwieh A."/>
            <person name="Solovyev V."/>
            <person name="Salamov A."/>
            <person name="Braich B."/>
            <person name="Kosarev P."/>
            <person name="Mahmoud A."/>
            <person name="Hajiyev E."/>
            <person name="Babayeva S."/>
            <person name="Izzatullayeva V."/>
            <person name="Mammadov A."/>
            <person name="Mammadov A."/>
            <person name="Sharifova S."/>
            <person name="Ojaghi J."/>
            <person name="Eynullazada K."/>
            <person name="Bayramov B."/>
            <person name="Abdulazimova A."/>
            <person name="Shahmuradov I."/>
        </authorList>
    </citation>
    <scope>NUCLEOTIDE SEQUENCE [LARGE SCALE GENOMIC DNA]</scope>
    <source>
        <strain evidence="2">cv. AG2017</strain>
        <tissue evidence="1">Leaf</tissue>
    </source>
</reference>
<protein>
    <recommendedName>
        <fullName evidence="3">Retrovirus-related Pol polyprotein from transposon TNT 1-94</fullName>
    </recommendedName>
</protein>
<name>A0A2I0KHS2_PUNGR</name>
<sequence>MSGAKFKVVKFDRSNDFGLWKIKMKVLLVQHGLEEALKAADKLTKTQSSEEKKMVTSKALSTIQLSISNKVLREERLYQLKMNLGTSVGDHVDLFNQIVMDLANVWSRCQGGIIRISKAALVLMKGRLQKGLYVLQGKASMTAVECPTPEEKYLDSLGDGGDFLGTNKMEKHRFHALDKASKFLISNEAFYILGLVMQIESTCRGQANQPGRTMEGGRQFR</sequence>
<dbReference type="AlphaFoldDB" id="A0A2I0KHS2"/>
<proteinExistence type="predicted"/>
<keyword evidence="2" id="KW-1185">Reference proteome</keyword>
<evidence type="ECO:0000313" key="2">
    <source>
        <dbReference type="Proteomes" id="UP000233551"/>
    </source>
</evidence>
<evidence type="ECO:0008006" key="3">
    <source>
        <dbReference type="Google" id="ProtNLM"/>
    </source>
</evidence>
<organism evidence="1 2">
    <name type="scientific">Punica granatum</name>
    <name type="common">Pomegranate</name>
    <dbReference type="NCBI Taxonomy" id="22663"/>
    <lineage>
        <taxon>Eukaryota</taxon>
        <taxon>Viridiplantae</taxon>
        <taxon>Streptophyta</taxon>
        <taxon>Embryophyta</taxon>
        <taxon>Tracheophyta</taxon>
        <taxon>Spermatophyta</taxon>
        <taxon>Magnoliopsida</taxon>
        <taxon>eudicotyledons</taxon>
        <taxon>Gunneridae</taxon>
        <taxon>Pentapetalae</taxon>
        <taxon>rosids</taxon>
        <taxon>malvids</taxon>
        <taxon>Myrtales</taxon>
        <taxon>Lythraceae</taxon>
        <taxon>Punica</taxon>
    </lineage>
</organism>
<accession>A0A2I0KHS2</accession>